<reference evidence="1" key="2">
    <citation type="submission" date="2020-11" db="EMBL/GenBank/DDBJ databases">
        <authorList>
            <person name="McCartney M.A."/>
            <person name="Auch B."/>
            <person name="Kono T."/>
            <person name="Mallez S."/>
            <person name="Becker A."/>
            <person name="Gohl D.M."/>
            <person name="Silverstein K.A.T."/>
            <person name="Koren S."/>
            <person name="Bechman K.B."/>
            <person name="Herman A."/>
            <person name="Abrahante J.E."/>
            <person name="Garbe J."/>
        </authorList>
    </citation>
    <scope>NUCLEOTIDE SEQUENCE</scope>
    <source>
        <strain evidence="1">Duluth1</strain>
        <tissue evidence="1">Whole animal</tissue>
    </source>
</reference>
<organism evidence="1 2">
    <name type="scientific">Dreissena polymorpha</name>
    <name type="common">Zebra mussel</name>
    <name type="synonym">Mytilus polymorpha</name>
    <dbReference type="NCBI Taxonomy" id="45954"/>
    <lineage>
        <taxon>Eukaryota</taxon>
        <taxon>Metazoa</taxon>
        <taxon>Spiralia</taxon>
        <taxon>Lophotrochozoa</taxon>
        <taxon>Mollusca</taxon>
        <taxon>Bivalvia</taxon>
        <taxon>Autobranchia</taxon>
        <taxon>Heteroconchia</taxon>
        <taxon>Euheterodonta</taxon>
        <taxon>Imparidentia</taxon>
        <taxon>Neoheterodontei</taxon>
        <taxon>Myida</taxon>
        <taxon>Dreissenoidea</taxon>
        <taxon>Dreissenidae</taxon>
        <taxon>Dreissena</taxon>
    </lineage>
</organism>
<dbReference type="Proteomes" id="UP000828390">
    <property type="component" value="Unassembled WGS sequence"/>
</dbReference>
<evidence type="ECO:0000313" key="2">
    <source>
        <dbReference type="Proteomes" id="UP000828390"/>
    </source>
</evidence>
<evidence type="ECO:0008006" key="3">
    <source>
        <dbReference type="Google" id="ProtNLM"/>
    </source>
</evidence>
<reference evidence="1" key="1">
    <citation type="journal article" date="2019" name="bioRxiv">
        <title>The Genome of the Zebra Mussel, Dreissena polymorpha: A Resource for Invasive Species Research.</title>
        <authorList>
            <person name="McCartney M.A."/>
            <person name="Auch B."/>
            <person name="Kono T."/>
            <person name="Mallez S."/>
            <person name="Zhang Y."/>
            <person name="Obille A."/>
            <person name="Becker A."/>
            <person name="Abrahante J.E."/>
            <person name="Garbe J."/>
            <person name="Badalamenti J.P."/>
            <person name="Herman A."/>
            <person name="Mangelson H."/>
            <person name="Liachko I."/>
            <person name="Sullivan S."/>
            <person name="Sone E.D."/>
            <person name="Koren S."/>
            <person name="Silverstein K.A.T."/>
            <person name="Beckman K.B."/>
            <person name="Gohl D.M."/>
        </authorList>
    </citation>
    <scope>NUCLEOTIDE SEQUENCE</scope>
    <source>
        <strain evidence="1">Duluth1</strain>
        <tissue evidence="1">Whole animal</tissue>
    </source>
</reference>
<dbReference type="AlphaFoldDB" id="A0A9D4CKA5"/>
<comment type="caution">
    <text evidence="1">The sequence shown here is derived from an EMBL/GenBank/DDBJ whole genome shotgun (WGS) entry which is preliminary data.</text>
</comment>
<accession>A0A9D4CKA5</accession>
<keyword evidence="2" id="KW-1185">Reference proteome</keyword>
<dbReference type="EMBL" id="JAIWYP010000012">
    <property type="protein sequence ID" value="KAH3725993.1"/>
    <property type="molecule type" value="Genomic_DNA"/>
</dbReference>
<gene>
    <name evidence="1" type="ORF">DPMN_051848</name>
</gene>
<sequence length="100" mass="11477">MISRHLFECIVAVAVKLLLIFVGDFFQLPPVANLDYHDSGEFCFQSPQFSVFEHTVVLKQYHRTNDQQLFNVITYVFAGKLSADTEAFVNDLKRPLPPSR</sequence>
<proteinExistence type="predicted"/>
<evidence type="ECO:0000313" key="1">
    <source>
        <dbReference type="EMBL" id="KAH3725993.1"/>
    </source>
</evidence>
<name>A0A9D4CKA5_DREPO</name>
<protein>
    <recommendedName>
        <fullName evidence="3">ATP-dependent DNA helicase</fullName>
    </recommendedName>
</protein>